<dbReference type="Pfam" id="PF00072">
    <property type="entry name" value="Response_reg"/>
    <property type="match status" value="1"/>
</dbReference>
<dbReference type="OrthoDB" id="9808843at2"/>
<dbReference type="RefSeq" id="WP_128218133.1">
    <property type="nucleotide sequence ID" value="NZ_RBZY01000036.1"/>
</dbReference>
<keyword evidence="4" id="KW-0804">Transcription</keyword>
<evidence type="ECO:0000256" key="1">
    <source>
        <dbReference type="ARBA" id="ARBA00022553"/>
    </source>
</evidence>
<evidence type="ECO:0000259" key="6">
    <source>
        <dbReference type="PROSITE" id="PS50043"/>
    </source>
</evidence>
<evidence type="ECO:0000313" key="8">
    <source>
        <dbReference type="EMBL" id="RWR17858.1"/>
    </source>
</evidence>
<name>A0A3S3P3U7_9MICO</name>
<dbReference type="GO" id="GO:0006355">
    <property type="term" value="P:regulation of DNA-templated transcription"/>
    <property type="evidence" value="ECO:0007669"/>
    <property type="project" value="InterPro"/>
</dbReference>
<evidence type="ECO:0000256" key="4">
    <source>
        <dbReference type="ARBA" id="ARBA00023163"/>
    </source>
</evidence>
<dbReference type="EMBL" id="RBZY01000036">
    <property type="protein sequence ID" value="RWR17858.1"/>
    <property type="molecule type" value="Genomic_DNA"/>
</dbReference>
<dbReference type="CDD" id="cd06170">
    <property type="entry name" value="LuxR_C_like"/>
    <property type="match status" value="1"/>
</dbReference>
<sequence>MRILICEDSVLLREGLVRLLADDGHDVVAALPDASGLDAAVHDTAPDLCILDVRLPPTWTDEGIRAAISLRSRHPGLAVLVLSQYVEEEYASELIADGQGSLGYLLKDRVADVRDFLDAVARIAGGATVLDPEVVGQLLARRRRDDRLQALTERERAVLALIAEGRSNQAIAQALFVSPASVEKYITAIFTKLGLEQDETGNRRVIAALVHLGHDTTGASS</sequence>
<dbReference type="Pfam" id="PF00196">
    <property type="entry name" value="GerE"/>
    <property type="match status" value="1"/>
</dbReference>
<evidence type="ECO:0000256" key="2">
    <source>
        <dbReference type="ARBA" id="ARBA00023015"/>
    </source>
</evidence>
<evidence type="ECO:0000259" key="7">
    <source>
        <dbReference type="PROSITE" id="PS50110"/>
    </source>
</evidence>
<dbReference type="InterPro" id="IPR039420">
    <property type="entry name" value="WalR-like"/>
</dbReference>
<dbReference type="AlphaFoldDB" id="A0A3S3P3U7"/>
<keyword evidence="1 5" id="KW-0597">Phosphoprotein</keyword>
<dbReference type="PROSITE" id="PS00622">
    <property type="entry name" value="HTH_LUXR_1"/>
    <property type="match status" value="1"/>
</dbReference>
<organism evidence="8 9">
    <name type="scientific">Microbacterium enclense</name>
    <dbReference type="NCBI Taxonomy" id="993073"/>
    <lineage>
        <taxon>Bacteria</taxon>
        <taxon>Bacillati</taxon>
        <taxon>Actinomycetota</taxon>
        <taxon>Actinomycetes</taxon>
        <taxon>Micrococcales</taxon>
        <taxon>Microbacteriaceae</taxon>
        <taxon>Microbacterium</taxon>
    </lineage>
</organism>
<comment type="caution">
    <text evidence="8">The sequence shown here is derived from an EMBL/GenBank/DDBJ whole genome shotgun (WGS) entry which is preliminary data.</text>
</comment>
<dbReference type="PROSITE" id="PS50043">
    <property type="entry name" value="HTH_LUXR_2"/>
    <property type="match status" value="1"/>
</dbReference>
<dbReference type="SMART" id="SM00421">
    <property type="entry name" value="HTH_LUXR"/>
    <property type="match status" value="1"/>
</dbReference>
<proteinExistence type="predicted"/>
<keyword evidence="2" id="KW-0805">Transcription regulation</keyword>
<protein>
    <submittedName>
        <fullName evidence="8">DNA-binding response regulator</fullName>
    </submittedName>
</protein>
<gene>
    <name evidence="8" type="ORF">D8Y23_10735</name>
</gene>
<feature type="domain" description="HTH luxR-type" evidence="6">
    <location>
        <begin position="144"/>
        <end position="214"/>
    </location>
</feature>
<dbReference type="GO" id="GO:0000160">
    <property type="term" value="P:phosphorelay signal transduction system"/>
    <property type="evidence" value="ECO:0007669"/>
    <property type="project" value="InterPro"/>
</dbReference>
<dbReference type="GO" id="GO:0003677">
    <property type="term" value="F:DNA binding"/>
    <property type="evidence" value="ECO:0007669"/>
    <property type="project" value="UniProtKB-KW"/>
</dbReference>
<dbReference type="Gene3D" id="3.40.50.2300">
    <property type="match status" value="1"/>
</dbReference>
<evidence type="ECO:0000256" key="5">
    <source>
        <dbReference type="PROSITE-ProRule" id="PRU00169"/>
    </source>
</evidence>
<dbReference type="CDD" id="cd17535">
    <property type="entry name" value="REC_NarL-like"/>
    <property type="match status" value="1"/>
</dbReference>
<dbReference type="PROSITE" id="PS50110">
    <property type="entry name" value="RESPONSE_REGULATORY"/>
    <property type="match status" value="1"/>
</dbReference>
<dbReference type="InterPro" id="IPR001789">
    <property type="entry name" value="Sig_transdc_resp-reg_receiver"/>
</dbReference>
<keyword evidence="3 8" id="KW-0238">DNA-binding</keyword>
<evidence type="ECO:0000313" key="9">
    <source>
        <dbReference type="Proteomes" id="UP000285970"/>
    </source>
</evidence>
<dbReference type="SUPFAM" id="SSF52172">
    <property type="entry name" value="CheY-like"/>
    <property type="match status" value="1"/>
</dbReference>
<dbReference type="SMART" id="SM00448">
    <property type="entry name" value="REC"/>
    <property type="match status" value="1"/>
</dbReference>
<dbReference type="PANTHER" id="PTHR43214">
    <property type="entry name" value="TWO-COMPONENT RESPONSE REGULATOR"/>
    <property type="match status" value="1"/>
</dbReference>
<dbReference type="InterPro" id="IPR016032">
    <property type="entry name" value="Sig_transdc_resp-reg_C-effctor"/>
</dbReference>
<evidence type="ECO:0000256" key="3">
    <source>
        <dbReference type="ARBA" id="ARBA00023125"/>
    </source>
</evidence>
<dbReference type="InterPro" id="IPR011006">
    <property type="entry name" value="CheY-like_superfamily"/>
</dbReference>
<accession>A0A3S3P3U7</accession>
<dbReference type="PANTHER" id="PTHR43214:SF24">
    <property type="entry name" value="TRANSCRIPTIONAL REGULATORY PROTEIN NARL-RELATED"/>
    <property type="match status" value="1"/>
</dbReference>
<dbReference type="InterPro" id="IPR000792">
    <property type="entry name" value="Tscrpt_reg_LuxR_C"/>
</dbReference>
<reference evidence="8 9" key="1">
    <citation type="journal article" date="2018" name="Front. Microbiol.">
        <title>Novel Insights Into Bacterial Dimethylsulfoniopropionate Catabolism in the East China Sea.</title>
        <authorList>
            <person name="Liu J."/>
            <person name="Liu J."/>
            <person name="Zhang S.H."/>
            <person name="Liang J."/>
            <person name="Lin H."/>
            <person name="Song D."/>
            <person name="Yang G.P."/>
            <person name="Todd J.D."/>
            <person name="Zhang X.H."/>
        </authorList>
    </citation>
    <scope>NUCLEOTIDE SEQUENCE [LARGE SCALE GENOMIC DNA]</scope>
    <source>
        <strain evidence="8 9">ZYFD042</strain>
    </source>
</reference>
<dbReference type="InterPro" id="IPR058245">
    <property type="entry name" value="NreC/VraR/RcsB-like_REC"/>
</dbReference>
<feature type="modified residue" description="4-aspartylphosphate" evidence="5">
    <location>
        <position position="52"/>
    </location>
</feature>
<dbReference type="SUPFAM" id="SSF46894">
    <property type="entry name" value="C-terminal effector domain of the bipartite response regulators"/>
    <property type="match status" value="1"/>
</dbReference>
<dbReference type="PRINTS" id="PR00038">
    <property type="entry name" value="HTHLUXR"/>
</dbReference>
<dbReference type="Proteomes" id="UP000285970">
    <property type="component" value="Unassembled WGS sequence"/>
</dbReference>
<feature type="domain" description="Response regulatory" evidence="7">
    <location>
        <begin position="2"/>
        <end position="122"/>
    </location>
</feature>